<dbReference type="AlphaFoldDB" id="A0A0F9MF42"/>
<dbReference type="EMBL" id="LAZR01009013">
    <property type="protein sequence ID" value="KKM75230.1"/>
    <property type="molecule type" value="Genomic_DNA"/>
</dbReference>
<comment type="caution">
    <text evidence="1">The sequence shown here is derived from an EMBL/GenBank/DDBJ whole genome shotgun (WGS) entry which is preliminary data.</text>
</comment>
<reference evidence="1" key="1">
    <citation type="journal article" date="2015" name="Nature">
        <title>Complex archaea that bridge the gap between prokaryotes and eukaryotes.</title>
        <authorList>
            <person name="Spang A."/>
            <person name="Saw J.H."/>
            <person name="Jorgensen S.L."/>
            <person name="Zaremba-Niedzwiedzka K."/>
            <person name="Martijn J."/>
            <person name="Lind A.E."/>
            <person name="van Eijk R."/>
            <person name="Schleper C."/>
            <person name="Guy L."/>
            <person name="Ettema T.J."/>
        </authorList>
    </citation>
    <scope>NUCLEOTIDE SEQUENCE</scope>
</reference>
<evidence type="ECO:0000313" key="1">
    <source>
        <dbReference type="EMBL" id="KKM75230.1"/>
    </source>
</evidence>
<sequence length="47" mass="5494">MLPEIDHSSRCVYVDFSRFWRRRTPGIRGPRLNSVQLDHFGVSCTNS</sequence>
<organism evidence="1">
    <name type="scientific">marine sediment metagenome</name>
    <dbReference type="NCBI Taxonomy" id="412755"/>
    <lineage>
        <taxon>unclassified sequences</taxon>
        <taxon>metagenomes</taxon>
        <taxon>ecological metagenomes</taxon>
    </lineage>
</organism>
<gene>
    <name evidence="1" type="ORF">LCGC14_1392340</name>
</gene>
<accession>A0A0F9MF42</accession>
<protein>
    <submittedName>
        <fullName evidence="1">Uncharacterized protein</fullName>
    </submittedName>
</protein>
<proteinExistence type="predicted"/>
<name>A0A0F9MF42_9ZZZZ</name>